<accession>A0AAY5K9V4</accession>
<dbReference type="GO" id="GO:0045947">
    <property type="term" value="P:negative regulation of translational initiation"/>
    <property type="evidence" value="ECO:0007669"/>
    <property type="project" value="TreeGrafter"/>
</dbReference>
<reference evidence="1 2" key="1">
    <citation type="submission" date="2020-02" db="EMBL/GenBank/DDBJ databases">
        <title>Esox lucius (northern pike) genome, fEsoLuc1, primary haplotype.</title>
        <authorList>
            <person name="Myers G."/>
            <person name="Karagic N."/>
            <person name="Meyer A."/>
            <person name="Pippel M."/>
            <person name="Reichard M."/>
            <person name="Winkler S."/>
            <person name="Tracey A."/>
            <person name="Sims Y."/>
            <person name="Howe K."/>
            <person name="Rhie A."/>
            <person name="Formenti G."/>
            <person name="Durbin R."/>
            <person name="Fedrigo O."/>
            <person name="Jarvis E.D."/>
        </authorList>
    </citation>
    <scope>NUCLEOTIDE SEQUENCE [LARGE SCALE GENOMIC DNA]</scope>
</reference>
<dbReference type="Proteomes" id="UP000265140">
    <property type="component" value="Chromosome 20"/>
</dbReference>
<evidence type="ECO:0000313" key="1">
    <source>
        <dbReference type="Ensembl" id="ENSELUP00000085979.1"/>
    </source>
</evidence>
<dbReference type="AlphaFoldDB" id="A0AAY5K9V4"/>
<reference evidence="1" key="2">
    <citation type="submission" date="2025-08" db="UniProtKB">
        <authorList>
            <consortium name="Ensembl"/>
        </authorList>
    </citation>
    <scope>IDENTIFICATION</scope>
</reference>
<dbReference type="PANTHER" id="PTHR12669:SF15">
    <property type="entry name" value="CHROMOSOME 8 OPEN READING FRAME 88"/>
    <property type="match status" value="1"/>
</dbReference>
<organism evidence="1 2">
    <name type="scientific">Esox lucius</name>
    <name type="common">Northern pike</name>
    <dbReference type="NCBI Taxonomy" id="8010"/>
    <lineage>
        <taxon>Eukaryota</taxon>
        <taxon>Metazoa</taxon>
        <taxon>Chordata</taxon>
        <taxon>Craniata</taxon>
        <taxon>Vertebrata</taxon>
        <taxon>Euteleostomi</taxon>
        <taxon>Actinopterygii</taxon>
        <taxon>Neopterygii</taxon>
        <taxon>Teleostei</taxon>
        <taxon>Protacanthopterygii</taxon>
        <taxon>Esociformes</taxon>
        <taxon>Esocidae</taxon>
        <taxon>Esox</taxon>
    </lineage>
</organism>
<proteinExistence type="predicted"/>
<dbReference type="Ensembl" id="ENSELUT00000091153.1">
    <property type="protein sequence ID" value="ENSELUP00000085979.1"/>
    <property type="gene ID" value="ENSELUG00000040029.1"/>
</dbReference>
<evidence type="ECO:0000313" key="2">
    <source>
        <dbReference type="Proteomes" id="UP000265140"/>
    </source>
</evidence>
<dbReference type="GO" id="GO:0008190">
    <property type="term" value="F:eukaryotic initiation factor 4E binding"/>
    <property type="evidence" value="ECO:0007669"/>
    <property type="project" value="TreeGrafter"/>
</dbReference>
<sequence length="208" mass="23694">MACISFFTVNPRQITACSNPFDPMGMRETRLPLDFTLQIQEGNKQIDDVFFSRWQGVLSINPPAQFGFFRNCLSSKNILLPVMEVSRRRIIQKHLQPARPLRRCSTDQEPCISSAETFACGPAEQSTINSIGVEQFFKILHLQTQTPQKDSTQPNVRISYSRDFLIQLASCPIARKKPDFLPEHPVVLERAREPGVPKSEKRCDEMLA</sequence>
<dbReference type="PANTHER" id="PTHR12669">
    <property type="entry name" value="EUKARYOTIC TRANSLATION INITIATION FACTOR 4E-BINDING PROTEIN"/>
    <property type="match status" value="1"/>
</dbReference>
<dbReference type="GeneTree" id="ENSGT01120000272231"/>
<dbReference type="GO" id="GO:0005737">
    <property type="term" value="C:cytoplasm"/>
    <property type="evidence" value="ECO:0007669"/>
    <property type="project" value="TreeGrafter"/>
</dbReference>
<keyword evidence="2" id="KW-1185">Reference proteome</keyword>
<protein>
    <submittedName>
        <fullName evidence="1">Uncharacterized protein</fullName>
    </submittedName>
</protein>
<name>A0AAY5K9V4_ESOLU</name>
<reference evidence="1" key="3">
    <citation type="submission" date="2025-09" db="UniProtKB">
        <authorList>
            <consortium name="Ensembl"/>
        </authorList>
    </citation>
    <scope>IDENTIFICATION</scope>
</reference>